<name>A0A2S8H8N6_9PSED</name>
<proteinExistence type="predicted"/>
<dbReference type="RefSeq" id="WP_105347660.1">
    <property type="nucleotide sequence ID" value="NZ_PUIN01000018.1"/>
</dbReference>
<organism evidence="2 3">
    <name type="scientific">Pseudomonas frederiksbergensis</name>
    <dbReference type="NCBI Taxonomy" id="104087"/>
    <lineage>
        <taxon>Bacteria</taxon>
        <taxon>Pseudomonadati</taxon>
        <taxon>Pseudomonadota</taxon>
        <taxon>Gammaproteobacteria</taxon>
        <taxon>Pseudomonadales</taxon>
        <taxon>Pseudomonadaceae</taxon>
        <taxon>Pseudomonas</taxon>
    </lineage>
</organism>
<dbReference type="InterPro" id="IPR021754">
    <property type="entry name" value="DUF3320"/>
</dbReference>
<dbReference type="Pfam" id="PF11784">
    <property type="entry name" value="DUF3320"/>
    <property type="match status" value="1"/>
</dbReference>
<dbReference type="Proteomes" id="UP000239687">
    <property type="component" value="Unassembled WGS sequence"/>
</dbReference>
<accession>A0A2S8H8N6</accession>
<comment type="caution">
    <text evidence="2">The sequence shown here is derived from an EMBL/GenBank/DDBJ whole genome shotgun (WGS) entry which is preliminary data.</text>
</comment>
<dbReference type="AlphaFoldDB" id="A0A2S8H8N6"/>
<evidence type="ECO:0000313" key="3">
    <source>
        <dbReference type="Proteomes" id="UP000239687"/>
    </source>
</evidence>
<evidence type="ECO:0000259" key="1">
    <source>
        <dbReference type="Pfam" id="PF11784"/>
    </source>
</evidence>
<protein>
    <recommendedName>
        <fullName evidence="1">DUF3320 domain-containing protein</fullName>
    </recommendedName>
</protein>
<feature type="domain" description="DUF3320" evidence="1">
    <location>
        <begin position="8"/>
        <end position="44"/>
    </location>
</feature>
<reference evidence="2 3" key="1">
    <citation type="submission" date="2018-02" db="EMBL/GenBank/DDBJ databases">
        <title>Draft genome sequencing of Pseudomonas frederiksbergensis 11-D3.</title>
        <authorList>
            <person name="Zheng B.-X."/>
        </authorList>
    </citation>
    <scope>NUCLEOTIDE SEQUENCE [LARGE SCALE GENOMIC DNA]</scope>
    <source>
        <strain evidence="2 3">11-D3</strain>
    </source>
</reference>
<evidence type="ECO:0000313" key="2">
    <source>
        <dbReference type="EMBL" id="PQO98877.1"/>
    </source>
</evidence>
<sequence>MPRHVRSHSRYTPLLQSMIAHVMNEEGPILNTVLARRIGRAHGWVGTTKIYTHRCVLRSAVPDYKM</sequence>
<gene>
    <name evidence="2" type="ORF">C5612_27145</name>
</gene>
<dbReference type="EMBL" id="PUIN01000018">
    <property type="protein sequence ID" value="PQO98877.1"/>
    <property type="molecule type" value="Genomic_DNA"/>
</dbReference>